<name>A0ABT9FCA0_9GAMM</name>
<evidence type="ECO:0000256" key="1">
    <source>
        <dbReference type="SAM" id="Phobius"/>
    </source>
</evidence>
<keyword evidence="3" id="KW-1185">Reference proteome</keyword>
<organism evidence="2 3">
    <name type="scientific">Pseudoalteromonas marina</name>
    <dbReference type="NCBI Taxonomy" id="267375"/>
    <lineage>
        <taxon>Bacteria</taxon>
        <taxon>Pseudomonadati</taxon>
        <taxon>Pseudomonadota</taxon>
        <taxon>Gammaproteobacteria</taxon>
        <taxon>Alteromonadales</taxon>
        <taxon>Pseudoalteromonadaceae</taxon>
        <taxon>Pseudoalteromonas</taxon>
    </lineage>
</organism>
<dbReference type="RefSeq" id="WP_305471695.1">
    <property type="nucleotide sequence ID" value="NZ_JAUYVT010000004.1"/>
</dbReference>
<proteinExistence type="predicted"/>
<evidence type="ECO:0000313" key="3">
    <source>
        <dbReference type="Proteomes" id="UP001177212"/>
    </source>
</evidence>
<feature type="transmembrane region" description="Helical" evidence="1">
    <location>
        <begin position="20"/>
        <end position="39"/>
    </location>
</feature>
<evidence type="ECO:0000313" key="2">
    <source>
        <dbReference type="EMBL" id="MDP2564418.1"/>
    </source>
</evidence>
<keyword evidence="1" id="KW-1133">Transmembrane helix</keyword>
<reference evidence="2" key="1">
    <citation type="submission" date="2023-07" db="EMBL/GenBank/DDBJ databases">
        <title>Genome content predicts the carbon catabolic preferences of heterotrophic bacteria.</title>
        <authorList>
            <person name="Gralka M."/>
        </authorList>
    </citation>
    <scope>NUCLEOTIDE SEQUENCE</scope>
    <source>
        <strain evidence="2">4G09</strain>
    </source>
</reference>
<keyword evidence="1" id="KW-0472">Membrane</keyword>
<comment type="caution">
    <text evidence="2">The sequence shown here is derived from an EMBL/GenBank/DDBJ whole genome shotgun (WGS) entry which is preliminary data.</text>
</comment>
<dbReference type="Proteomes" id="UP001177212">
    <property type="component" value="Unassembled WGS sequence"/>
</dbReference>
<dbReference type="EMBL" id="JAUYVT010000004">
    <property type="protein sequence ID" value="MDP2564418.1"/>
    <property type="molecule type" value="Genomic_DNA"/>
</dbReference>
<sequence>MFKLKLFPSGFSLFGRFRLIYFLAFLFIAVGCFFLVEVLFDTPYYSLWCVTGLLGVVTFGYCLHYKSVLTTVDFKAGKLVLDHLYVFSRKEVLLIDLERVDGFFVEESRGCFGLFKFSVLLVVYEDDDGTSKFHKLGEAVAGDQVKMVCSAIDLVCSDWKASSCG</sequence>
<dbReference type="PROSITE" id="PS51257">
    <property type="entry name" value="PROKAR_LIPOPROTEIN"/>
    <property type="match status" value="1"/>
</dbReference>
<keyword evidence="1" id="KW-0812">Transmembrane</keyword>
<feature type="transmembrane region" description="Helical" evidence="1">
    <location>
        <begin position="45"/>
        <end position="65"/>
    </location>
</feature>
<gene>
    <name evidence="2" type="ORF">Q8W34_07210</name>
</gene>
<accession>A0ABT9FCA0</accession>
<protein>
    <submittedName>
        <fullName evidence="2">Uncharacterized protein</fullName>
    </submittedName>
</protein>